<gene>
    <name evidence="3" type="ORF">BINO364_LOCUS6660</name>
</gene>
<dbReference type="OrthoDB" id="7662694at2759"/>
<name>A0A8J9VWW7_9NEOP</name>
<evidence type="ECO:0000313" key="4">
    <source>
        <dbReference type="Proteomes" id="UP000838878"/>
    </source>
</evidence>
<feature type="chain" id="PRO_5035452765" evidence="2">
    <location>
        <begin position="22"/>
        <end position="247"/>
    </location>
</feature>
<reference evidence="3" key="1">
    <citation type="submission" date="2021-12" db="EMBL/GenBank/DDBJ databases">
        <authorList>
            <person name="Martin H S."/>
        </authorList>
    </citation>
    <scope>NUCLEOTIDE SEQUENCE</scope>
</reference>
<keyword evidence="4" id="KW-1185">Reference proteome</keyword>
<evidence type="ECO:0000256" key="1">
    <source>
        <dbReference type="SAM" id="Coils"/>
    </source>
</evidence>
<accession>A0A8J9VWW7</accession>
<dbReference type="EMBL" id="OV170222">
    <property type="protein sequence ID" value="CAH0720432.1"/>
    <property type="molecule type" value="Genomic_DNA"/>
</dbReference>
<feature type="non-terminal residue" evidence="3">
    <location>
        <position position="247"/>
    </location>
</feature>
<evidence type="ECO:0000313" key="3">
    <source>
        <dbReference type="EMBL" id="CAH0720432.1"/>
    </source>
</evidence>
<dbReference type="Proteomes" id="UP000838878">
    <property type="component" value="Chromosome 2"/>
</dbReference>
<feature type="coiled-coil region" evidence="1">
    <location>
        <begin position="178"/>
        <end position="205"/>
    </location>
</feature>
<feature type="signal peptide" evidence="2">
    <location>
        <begin position="1"/>
        <end position="21"/>
    </location>
</feature>
<proteinExistence type="predicted"/>
<sequence length="247" mass="29128">MFTRTITVFFVAVLSISWGQAWVVQMRHKEYEPLYPAILEFKHENMEPHDDMRRLPPSYENLVYRLYDYLIYPSEKYIKVLSNTTFIFKQPPGYESDDMYMFWNSVPVKDFLKKPRTREWFVTSIIEIVLNRLMESCDELEKTISPLITNHESTPMDNASGLNTEENQFDMKVILLEVTSAKLVLRDLQNRMNFYKNNIDVATHLEKKIGGLSLQGLLRYTVIAMTSVRGSWIDWKVLSHYSYVAKP</sequence>
<protein>
    <submittedName>
        <fullName evidence="3">Uncharacterized protein</fullName>
    </submittedName>
</protein>
<keyword evidence="2" id="KW-0732">Signal</keyword>
<dbReference type="AlphaFoldDB" id="A0A8J9VWW7"/>
<keyword evidence="1" id="KW-0175">Coiled coil</keyword>
<evidence type="ECO:0000256" key="2">
    <source>
        <dbReference type="SAM" id="SignalP"/>
    </source>
</evidence>
<organism evidence="3 4">
    <name type="scientific">Brenthis ino</name>
    <name type="common">lesser marbled fritillary</name>
    <dbReference type="NCBI Taxonomy" id="405034"/>
    <lineage>
        <taxon>Eukaryota</taxon>
        <taxon>Metazoa</taxon>
        <taxon>Ecdysozoa</taxon>
        <taxon>Arthropoda</taxon>
        <taxon>Hexapoda</taxon>
        <taxon>Insecta</taxon>
        <taxon>Pterygota</taxon>
        <taxon>Neoptera</taxon>
        <taxon>Endopterygota</taxon>
        <taxon>Lepidoptera</taxon>
        <taxon>Glossata</taxon>
        <taxon>Ditrysia</taxon>
        <taxon>Papilionoidea</taxon>
        <taxon>Nymphalidae</taxon>
        <taxon>Heliconiinae</taxon>
        <taxon>Argynnini</taxon>
        <taxon>Brenthis</taxon>
    </lineage>
</organism>